<reference evidence="10 11" key="1">
    <citation type="submission" date="2017-10" db="EMBL/GenBank/DDBJ databases">
        <title>The draft genome sequence of Lewinella nigricans NBRC 102662.</title>
        <authorList>
            <person name="Wang K."/>
        </authorList>
    </citation>
    <scope>NUCLEOTIDE SEQUENCE [LARGE SCALE GENOMIC DNA]</scope>
    <source>
        <strain evidence="10 11">NBRC 102662</strain>
    </source>
</reference>
<evidence type="ECO:0000313" key="11">
    <source>
        <dbReference type="Proteomes" id="UP000223913"/>
    </source>
</evidence>
<evidence type="ECO:0000256" key="8">
    <source>
        <dbReference type="RuleBase" id="RU361187"/>
    </source>
</evidence>
<keyword evidence="3 8" id="KW-0378">Hydrolase</keyword>
<dbReference type="AlphaFoldDB" id="A0A2D0N4E5"/>
<dbReference type="PANTHER" id="PTHR43772">
    <property type="entry name" value="ENDO-1,4-BETA-XYLANASE"/>
    <property type="match status" value="1"/>
</dbReference>
<feature type="signal peptide" evidence="9">
    <location>
        <begin position="1"/>
        <end position="19"/>
    </location>
</feature>
<feature type="site" description="Important for catalytic activity, responsible for pKa modulation of the active site Glu and correct orientation of both the proton donor and substrate" evidence="7">
    <location>
        <position position="157"/>
    </location>
</feature>
<evidence type="ECO:0000256" key="9">
    <source>
        <dbReference type="SAM" id="SignalP"/>
    </source>
</evidence>
<evidence type="ECO:0000256" key="4">
    <source>
        <dbReference type="ARBA" id="ARBA00023277"/>
    </source>
</evidence>
<evidence type="ECO:0000313" key="10">
    <source>
        <dbReference type="EMBL" id="PHN03374.1"/>
    </source>
</evidence>
<accession>A0A2D0N4E5</accession>
<dbReference type="OrthoDB" id="3308423at2"/>
<comment type="similarity">
    <text evidence="1 8">Belongs to the glycosyl hydrolase 43 family.</text>
</comment>
<evidence type="ECO:0000256" key="6">
    <source>
        <dbReference type="PIRSR" id="PIRSR606710-1"/>
    </source>
</evidence>
<keyword evidence="2" id="KW-0858">Xylan degradation</keyword>
<feature type="active site" description="Proton acceptor" evidence="6">
    <location>
        <position position="46"/>
    </location>
</feature>
<evidence type="ECO:0000256" key="3">
    <source>
        <dbReference type="ARBA" id="ARBA00022801"/>
    </source>
</evidence>
<keyword evidence="9" id="KW-0732">Signal</keyword>
<evidence type="ECO:0000256" key="2">
    <source>
        <dbReference type="ARBA" id="ARBA00022651"/>
    </source>
</evidence>
<dbReference type="SUPFAM" id="SSF75005">
    <property type="entry name" value="Arabinanase/levansucrase/invertase"/>
    <property type="match status" value="1"/>
</dbReference>
<evidence type="ECO:0000256" key="1">
    <source>
        <dbReference type="ARBA" id="ARBA00009865"/>
    </source>
</evidence>
<name>A0A2D0N4E5_FLAN2</name>
<feature type="active site" description="Proton donor" evidence="6">
    <location>
        <position position="227"/>
    </location>
</feature>
<dbReference type="Proteomes" id="UP000223913">
    <property type="component" value="Unassembled WGS sequence"/>
</dbReference>
<keyword evidence="5 8" id="KW-0326">Glycosidase</keyword>
<dbReference type="InterPro" id="IPR052176">
    <property type="entry name" value="Glycosyl_Hydrlase_43_Enz"/>
</dbReference>
<dbReference type="PANTHER" id="PTHR43772:SF2">
    <property type="entry name" value="PUTATIVE (AFU_ORTHOLOGUE AFUA_2G04480)-RELATED"/>
    <property type="match status" value="1"/>
</dbReference>
<comment type="caution">
    <text evidence="10">The sequence shown here is derived from an EMBL/GenBank/DDBJ whole genome shotgun (WGS) entry which is preliminary data.</text>
</comment>
<evidence type="ECO:0000256" key="7">
    <source>
        <dbReference type="PIRSR" id="PIRSR606710-2"/>
    </source>
</evidence>
<keyword evidence="4" id="KW-0119">Carbohydrate metabolism</keyword>
<keyword evidence="11" id="KW-1185">Reference proteome</keyword>
<keyword evidence="2" id="KW-0624">Polysaccharide degradation</keyword>
<dbReference type="GO" id="GO:0004553">
    <property type="term" value="F:hydrolase activity, hydrolyzing O-glycosyl compounds"/>
    <property type="evidence" value="ECO:0007669"/>
    <property type="project" value="InterPro"/>
</dbReference>
<dbReference type="InterPro" id="IPR023296">
    <property type="entry name" value="Glyco_hydro_beta-prop_sf"/>
</dbReference>
<dbReference type="EMBL" id="PDUD01000032">
    <property type="protein sequence ID" value="PHN03374.1"/>
    <property type="molecule type" value="Genomic_DNA"/>
</dbReference>
<proteinExistence type="inferred from homology"/>
<dbReference type="CDD" id="cd08991">
    <property type="entry name" value="GH43_HoAraf43-like"/>
    <property type="match status" value="1"/>
</dbReference>
<dbReference type="Gene3D" id="2.115.10.20">
    <property type="entry name" value="Glycosyl hydrolase domain, family 43"/>
    <property type="match status" value="1"/>
</dbReference>
<dbReference type="Pfam" id="PF04616">
    <property type="entry name" value="Glyco_hydro_43"/>
    <property type="match status" value="1"/>
</dbReference>
<dbReference type="InterPro" id="IPR006710">
    <property type="entry name" value="Glyco_hydro_43"/>
</dbReference>
<dbReference type="RefSeq" id="WP_099153211.1">
    <property type="nucleotide sequence ID" value="NZ_PDUD01000032.1"/>
</dbReference>
<evidence type="ECO:0000256" key="5">
    <source>
        <dbReference type="ARBA" id="ARBA00023295"/>
    </source>
</evidence>
<organism evidence="10 11">
    <name type="scientific">Flavilitoribacter nigricans (strain ATCC 23147 / DSM 23189 / NBRC 102662 / NCIMB 1420 / SS-2)</name>
    <name type="common">Lewinella nigricans</name>
    <dbReference type="NCBI Taxonomy" id="1122177"/>
    <lineage>
        <taxon>Bacteria</taxon>
        <taxon>Pseudomonadati</taxon>
        <taxon>Bacteroidota</taxon>
        <taxon>Saprospiria</taxon>
        <taxon>Saprospirales</taxon>
        <taxon>Lewinellaceae</taxon>
        <taxon>Flavilitoribacter</taxon>
    </lineage>
</organism>
<dbReference type="PROSITE" id="PS51257">
    <property type="entry name" value="PROKAR_LIPOPROTEIN"/>
    <property type="match status" value="1"/>
</dbReference>
<feature type="chain" id="PRO_5013016906" evidence="9">
    <location>
        <begin position="20"/>
        <end position="347"/>
    </location>
</feature>
<gene>
    <name evidence="10" type="ORF">CRP01_27200</name>
</gene>
<dbReference type="GO" id="GO:0045493">
    <property type="term" value="P:xylan catabolic process"/>
    <property type="evidence" value="ECO:0007669"/>
    <property type="project" value="UniProtKB-KW"/>
</dbReference>
<protein>
    <submittedName>
        <fullName evidence="10">Glycoside hydrolase</fullName>
    </submittedName>
</protein>
<sequence>MRYPFLFLPSALLFLSACGDPGIESGTGTAVGTYTNPVGDSIRMGDPYVLLHEGTYYLYGTAGKDGFKCWSSGNLRDWTYEGYAFKETTTSFGQSNYWAPEVIHYRDKFYLTYSCKPKDTGAYPDMMLVCLAESDSPTGPFTDKYAPWIDQGYSCIDAHIFVDEEQPYVYFDRVGYVGDWPDGYMFGIIYAMQLDRDNLQPSGDTVRVSEAEQDWENPDSDFSRCNEGAYVFKERDTYYLTYSANHWADPDYGIGYATAPTPMGPWTKAPDNPLIGKDSLRGIFGPGHNSFTSSPDGKETFMVYHTHGSFEDKERTVNIDRIKIDDAGALRILGPTRTPQPLPSGIR</sequence>